<comment type="caution">
    <text evidence="7">The sequence shown here is derived from an EMBL/GenBank/DDBJ whole genome shotgun (WGS) entry which is preliminary data.</text>
</comment>
<reference evidence="7 8" key="1">
    <citation type="submission" date="2020-05" db="EMBL/GenBank/DDBJ databases">
        <title>Genome Sequencing of Type Strains.</title>
        <authorList>
            <person name="Lemaire J.F."/>
            <person name="Inderbitzin P."/>
            <person name="Gregorio O.A."/>
            <person name="Collins S.B."/>
            <person name="Wespe N."/>
            <person name="Knight-Connoni V."/>
        </authorList>
    </citation>
    <scope>NUCLEOTIDE SEQUENCE [LARGE SCALE GENOMIC DNA]</scope>
    <source>
        <strain evidence="7 8">ATCC 25174</strain>
    </source>
</reference>
<gene>
    <name evidence="7" type="ORF">HP550_11245</name>
</gene>
<dbReference type="Pfam" id="PF04505">
    <property type="entry name" value="CD225"/>
    <property type="match status" value="1"/>
</dbReference>
<feature type="compositionally biased region" description="Polar residues" evidence="5">
    <location>
        <begin position="1"/>
        <end position="11"/>
    </location>
</feature>
<sequence>MTTESSPSATPDPSAGGPATRPLPTPPPPPAPGPPLVTTPARPEPTAPVGWVIAAMILFWPTGIPALLASHRAARAYGAADTELAQRESANARRWGIISVCVGAALIAASVLLSILWAVVAAVAIRDAVDDGGWHRGPDWTFEMPDDPMGPGLPDRRGSDQ</sequence>
<dbReference type="AlphaFoldDB" id="A0A7Y6A358"/>
<keyword evidence="3 6" id="KW-1133">Transmembrane helix</keyword>
<feature type="compositionally biased region" description="Pro residues" evidence="5">
    <location>
        <begin position="21"/>
        <end position="42"/>
    </location>
</feature>
<dbReference type="Proteomes" id="UP000565724">
    <property type="component" value="Unassembled WGS sequence"/>
</dbReference>
<dbReference type="GO" id="GO:0016020">
    <property type="term" value="C:membrane"/>
    <property type="evidence" value="ECO:0007669"/>
    <property type="project" value="UniProtKB-SubCell"/>
</dbReference>
<keyword evidence="8" id="KW-1185">Reference proteome</keyword>
<evidence type="ECO:0000256" key="1">
    <source>
        <dbReference type="ARBA" id="ARBA00004370"/>
    </source>
</evidence>
<name>A0A7Y6A358_9CELL</name>
<evidence type="ECO:0000313" key="7">
    <source>
        <dbReference type="EMBL" id="NUU17822.1"/>
    </source>
</evidence>
<organism evidence="7 8">
    <name type="scientific">Cellulomonas humilata</name>
    <dbReference type="NCBI Taxonomy" id="144055"/>
    <lineage>
        <taxon>Bacteria</taxon>
        <taxon>Bacillati</taxon>
        <taxon>Actinomycetota</taxon>
        <taxon>Actinomycetes</taxon>
        <taxon>Micrococcales</taxon>
        <taxon>Cellulomonadaceae</taxon>
        <taxon>Cellulomonas</taxon>
    </lineage>
</organism>
<comment type="subcellular location">
    <subcellularLocation>
        <location evidence="1">Membrane</location>
    </subcellularLocation>
</comment>
<feature type="transmembrane region" description="Helical" evidence="6">
    <location>
        <begin position="95"/>
        <end position="125"/>
    </location>
</feature>
<evidence type="ECO:0000256" key="6">
    <source>
        <dbReference type="SAM" id="Phobius"/>
    </source>
</evidence>
<evidence type="ECO:0000256" key="2">
    <source>
        <dbReference type="ARBA" id="ARBA00022692"/>
    </source>
</evidence>
<dbReference type="RefSeq" id="WP_175347784.1">
    <property type="nucleotide sequence ID" value="NZ_JABMCI010000065.1"/>
</dbReference>
<evidence type="ECO:0000256" key="3">
    <source>
        <dbReference type="ARBA" id="ARBA00022989"/>
    </source>
</evidence>
<evidence type="ECO:0000256" key="4">
    <source>
        <dbReference type="ARBA" id="ARBA00023136"/>
    </source>
</evidence>
<keyword evidence="2 6" id="KW-0812">Transmembrane</keyword>
<feature type="region of interest" description="Disordered" evidence="5">
    <location>
        <begin position="1"/>
        <end position="42"/>
    </location>
</feature>
<evidence type="ECO:0000256" key="5">
    <source>
        <dbReference type="SAM" id="MobiDB-lite"/>
    </source>
</evidence>
<dbReference type="InterPro" id="IPR007593">
    <property type="entry name" value="CD225/Dispanin_fam"/>
</dbReference>
<keyword evidence="4 6" id="KW-0472">Membrane</keyword>
<proteinExistence type="predicted"/>
<feature type="region of interest" description="Disordered" evidence="5">
    <location>
        <begin position="137"/>
        <end position="161"/>
    </location>
</feature>
<evidence type="ECO:0000313" key="8">
    <source>
        <dbReference type="Proteomes" id="UP000565724"/>
    </source>
</evidence>
<feature type="transmembrane region" description="Helical" evidence="6">
    <location>
        <begin position="49"/>
        <end position="68"/>
    </location>
</feature>
<dbReference type="EMBL" id="JABMCI010000065">
    <property type="protein sequence ID" value="NUU17822.1"/>
    <property type="molecule type" value="Genomic_DNA"/>
</dbReference>
<protein>
    <submittedName>
        <fullName evidence="7">CD225/dispanin family protein</fullName>
    </submittedName>
</protein>
<accession>A0A7Y6A358</accession>